<dbReference type="GO" id="GO:0042277">
    <property type="term" value="F:peptide binding"/>
    <property type="evidence" value="ECO:0007669"/>
    <property type="project" value="TreeGrafter"/>
</dbReference>
<evidence type="ECO:0000313" key="11">
    <source>
        <dbReference type="Proteomes" id="UP000659654"/>
    </source>
</evidence>
<dbReference type="CDD" id="cd00637">
    <property type="entry name" value="7tm_classA_rhodopsin-like"/>
    <property type="match status" value="1"/>
</dbReference>
<evidence type="ECO:0000259" key="8">
    <source>
        <dbReference type="PROSITE" id="PS50262"/>
    </source>
</evidence>
<proteinExistence type="predicted"/>
<feature type="transmembrane region" description="Helical" evidence="7">
    <location>
        <begin position="92"/>
        <end position="113"/>
    </location>
</feature>
<organism evidence="10 12">
    <name type="scientific">Bursaphelenchus xylophilus</name>
    <name type="common">Pinewood nematode worm</name>
    <name type="synonym">Aphelenchoides xylophilus</name>
    <dbReference type="NCBI Taxonomy" id="6326"/>
    <lineage>
        <taxon>Eukaryota</taxon>
        <taxon>Metazoa</taxon>
        <taxon>Ecdysozoa</taxon>
        <taxon>Nematoda</taxon>
        <taxon>Chromadorea</taxon>
        <taxon>Rhabditida</taxon>
        <taxon>Tylenchina</taxon>
        <taxon>Tylenchomorpha</taxon>
        <taxon>Aphelenchoidea</taxon>
        <taxon>Aphelenchoididae</taxon>
        <taxon>Bursaphelenchus</taxon>
    </lineage>
</organism>
<dbReference type="Proteomes" id="UP000659654">
    <property type="component" value="Unassembled WGS sequence"/>
</dbReference>
<evidence type="ECO:0000256" key="4">
    <source>
        <dbReference type="ARBA" id="ARBA00022989"/>
    </source>
</evidence>
<dbReference type="PANTHER" id="PTHR24241">
    <property type="entry name" value="NEUROPEPTIDE RECEPTOR-RELATED G-PROTEIN COUPLED RECEPTOR"/>
    <property type="match status" value="1"/>
</dbReference>
<feature type="transmembrane region" description="Helical" evidence="7">
    <location>
        <begin position="175"/>
        <end position="204"/>
    </location>
</feature>
<feature type="transmembrane region" description="Helical" evidence="7">
    <location>
        <begin position="52"/>
        <end position="72"/>
    </location>
</feature>
<gene>
    <name evidence="9" type="ORF">BXYJ_LOCUS15510</name>
</gene>
<keyword evidence="4 7" id="KW-1133">Transmembrane helix</keyword>
<accession>A0A1I7SA38</accession>
<dbReference type="Proteomes" id="UP000095284">
    <property type="component" value="Unplaced"/>
</dbReference>
<feature type="transmembrane region" description="Helical" evidence="7">
    <location>
        <begin position="260"/>
        <end position="279"/>
    </location>
</feature>
<dbReference type="GO" id="GO:0005886">
    <property type="term" value="C:plasma membrane"/>
    <property type="evidence" value="ECO:0007669"/>
    <property type="project" value="UniProtKB-SubCell"/>
</dbReference>
<reference evidence="9" key="2">
    <citation type="submission" date="2020-09" db="EMBL/GenBank/DDBJ databases">
        <authorList>
            <person name="Kikuchi T."/>
        </authorList>
    </citation>
    <scope>NUCLEOTIDE SEQUENCE</scope>
    <source>
        <strain evidence="9">Ka4C1</strain>
    </source>
</reference>
<dbReference type="InterPro" id="IPR017452">
    <property type="entry name" value="GPCR_Rhodpsn_7TM"/>
</dbReference>
<dbReference type="AlphaFoldDB" id="A0A1I7SA38"/>
<protein>
    <submittedName>
        <fullName evidence="9">(pine wood nematode) hypothetical protein</fullName>
    </submittedName>
    <submittedName>
        <fullName evidence="12">G_PROTEIN_RECEP_F1_2 domain-containing protein</fullName>
    </submittedName>
</protein>
<dbReference type="SMR" id="A0A1I7SA38"/>
<sequence length="401" mass="44803">MFLQLDPAALSAETLARAAVIFSVFVLLLFSSLTSIHVLLSNRNLNEVTGFYMISLAFGDFLWAVMIVPLSFYSSLTPDWGFMGDNSALCKYSAYLQIIIMTSTMYTFGWICVDRYSAFMKPSKYESEQTLTRCKCWITLTWVTAILTACPVIVAKMEANYYHEFEFCVLNWSSAAAYSITLLVLVLVPSVGTILFTACSIFSAMKRPEELEDTQRTALETDQNFVVTLFVVISFCLAWFPIVAVHFVPESLLHPADTATIKFALIWLAIGGQSSKWLIYMFTNREFRKHFCIPCLGKDIDDLTDSEIEEGPSCFRKLFCAPCYLLTKPRPAAAATPHSAMIPQPVQRVSAAQMARTASLTPQMHQSYSYYNNSNGASPAMAITAKRLPEYGSFAQIPAGF</sequence>
<dbReference type="Pfam" id="PF00001">
    <property type="entry name" value="7tm_1"/>
    <property type="match status" value="1"/>
</dbReference>
<dbReference type="EMBL" id="CAJFCV020000006">
    <property type="protein sequence ID" value="CAG9131797.1"/>
    <property type="molecule type" value="Genomic_DNA"/>
</dbReference>
<reference evidence="12" key="1">
    <citation type="submission" date="2016-11" db="UniProtKB">
        <authorList>
            <consortium name="WormBaseParasite"/>
        </authorList>
    </citation>
    <scope>IDENTIFICATION</scope>
</reference>
<dbReference type="eggNOG" id="KOG3656">
    <property type="taxonomic scope" value="Eukaryota"/>
</dbReference>
<feature type="domain" description="G-protein coupled receptors family 1 profile" evidence="8">
    <location>
        <begin position="31"/>
        <end position="280"/>
    </location>
</feature>
<keyword evidence="3 7" id="KW-0812">Transmembrane</keyword>
<dbReference type="PROSITE" id="PS50262">
    <property type="entry name" value="G_PROTEIN_RECEP_F1_2"/>
    <property type="match status" value="1"/>
</dbReference>
<dbReference type="OrthoDB" id="6376512at2759"/>
<evidence type="ECO:0000256" key="3">
    <source>
        <dbReference type="ARBA" id="ARBA00022692"/>
    </source>
</evidence>
<dbReference type="EMBL" id="CAJFDI010000006">
    <property type="protein sequence ID" value="CAD5235419.1"/>
    <property type="molecule type" value="Genomic_DNA"/>
</dbReference>
<dbReference type="PANTHER" id="PTHR24241:SF170">
    <property type="entry name" value="G-PROTEIN COUPLED RECEPTORS FAMILY 1 PROFILE DOMAIN-CONTAINING PROTEIN"/>
    <property type="match status" value="1"/>
</dbReference>
<dbReference type="GO" id="GO:0032870">
    <property type="term" value="P:cellular response to hormone stimulus"/>
    <property type="evidence" value="ECO:0007669"/>
    <property type="project" value="TreeGrafter"/>
</dbReference>
<feature type="transmembrane region" description="Helical" evidence="7">
    <location>
        <begin position="225"/>
        <end position="248"/>
    </location>
</feature>
<evidence type="ECO:0000313" key="12">
    <source>
        <dbReference type="WBParaSite" id="BXY_0988500.1"/>
    </source>
</evidence>
<evidence type="ECO:0000256" key="5">
    <source>
        <dbReference type="ARBA" id="ARBA00023136"/>
    </source>
</evidence>
<dbReference type="WBParaSite" id="BXY_0988500.1">
    <property type="protein sequence ID" value="BXY_0988500.1"/>
    <property type="gene ID" value="BXY_0988500"/>
</dbReference>
<evidence type="ECO:0000256" key="2">
    <source>
        <dbReference type="ARBA" id="ARBA00022475"/>
    </source>
</evidence>
<dbReference type="PRINTS" id="PR00237">
    <property type="entry name" value="GPCRRHODOPSN"/>
</dbReference>
<feature type="transmembrane region" description="Helical" evidence="7">
    <location>
        <begin position="134"/>
        <end position="155"/>
    </location>
</feature>
<keyword evidence="11" id="KW-1185">Reference proteome</keyword>
<dbReference type="Gene3D" id="1.20.1070.10">
    <property type="entry name" value="Rhodopsin 7-helix transmembrane proteins"/>
    <property type="match status" value="1"/>
</dbReference>
<name>A0A1I7SA38_BURXY</name>
<comment type="subcellular location">
    <subcellularLocation>
        <location evidence="1">Cell membrane</location>
        <topology evidence="1">Multi-pass membrane protein</topology>
    </subcellularLocation>
</comment>
<evidence type="ECO:0000256" key="7">
    <source>
        <dbReference type="SAM" id="Phobius"/>
    </source>
</evidence>
<keyword evidence="2" id="KW-1003">Cell membrane</keyword>
<dbReference type="GO" id="GO:0004930">
    <property type="term" value="F:G protein-coupled receptor activity"/>
    <property type="evidence" value="ECO:0007669"/>
    <property type="project" value="InterPro"/>
</dbReference>
<dbReference type="InterPro" id="IPR000276">
    <property type="entry name" value="GPCR_Rhodpsn"/>
</dbReference>
<evidence type="ECO:0000256" key="6">
    <source>
        <dbReference type="ARBA" id="ARBA00023170"/>
    </source>
</evidence>
<feature type="transmembrane region" description="Helical" evidence="7">
    <location>
        <begin position="20"/>
        <end position="40"/>
    </location>
</feature>
<evidence type="ECO:0000256" key="1">
    <source>
        <dbReference type="ARBA" id="ARBA00004651"/>
    </source>
</evidence>
<keyword evidence="6" id="KW-0675">Receptor</keyword>
<keyword evidence="5 7" id="KW-0472">Membrane</keyword>
<dbReference type="SUPFAM" id="SSF81321">
    <property type="entry name" value="Family A G protein-coupled receptor-like"/>
    <property type="match status" value="1"/>
</dbReference>
<dbReference type="Proteomes" id="UP000582659">
    <property type="component" value="Unassembled WGS sequence"/>
</dbReference>
<evidence type="ECO:0000313" key="9">
    <source>
        <dbReference type="EMBL" id="CAD5235419.1"/>
    </source>
</evidence>
<evidence type="ECO:0000313" key="10">
    <source>
        <dbReference type="Proteomes" id="UP000095284"/>
    </source>
</evidence>